<organism evidence="1 2">
    <name type="scientific">Acanthocheilonema viteae</name>
    <name type="common">Filarial nematode worm</name>
    <name type="synonym">Dipetalonema viteae</name>
    <dbReference type="NCBI Taxonomy" id="6277"/>
    <lineage>
        <taxon>Eukaryota</taxon>
        <taxon>Metazoa</taxon>
        <taxon>Ecdysozoa</taxon>
        <taxon>Nematoda</taxon>
        <taxon>Chromadorea</taxon>
        <taxon>Rhabditida</taxon>
        <taxon>Spirurina</taxon>
        <taxon>Spiruromorpha</taxon>
        <taxon>Filarioidea</taxon>
        <taxon>Onchocercidae</taxon>
        <taxon>Acanthocheilonema</taxon>
    </lineage>
</organism>
<evidence type="ECO:0000313" key="1">
    <source>
        <dbReference type="EMBL" id="VBB25596.1"/>
    </source>
</evidence>
<evidence type="ECO:0000313" key="2">
    <source>
        <dbReference type="Proteomes" id="UP000276991"/>
    </source>
</evidence>
<sequence>MSSEWSGCFHENKLAECIADLFYEPPDYDELCFYCVEGTCCPNHEIPQPRHQKEGTNAVSIDYVLNEIFGLQNDSWQYANYKIEVSEEKKAAAKNQQKFAEKRSVSNDHITERHVLVTFPLLPSAIPFSHLLDGEESRFPKDFYDVARMHAYLSA</sequence>
<dbReference type="AlphaFoldDB" id="A0A498S6M1"/>
<proteinExistence type="predicted"/>
<dbReference type="Proteomes" id="UP000276991">
    <property type="component" value="Unassembled WGS sequence"/>
</dbReference>
<reference evidence="1 2" key="1">
    <citation type="submission" date="2018-08" db="EMBL/GenBank/DDBJ databases">
        <authorList>
            <person name="Laetsch R D."/>
            <person name="Stevens L."/>
            <person name="Kumar S."/>
            <person name="Blaxter L. M."/>
        </authorList>
    </citation>
    <scope>NUCLEOTIDE SEQUENCE [LARGE SCALE GENOMIC DNA]</scope>
</reference>
<dbReference type="EMBL" id="UPTC01000025">
    <property type="protein sequence ID" value="VBB25596.1"/>
    <property type="molecule type" value="Genomic_DNA"/>
</dbReference>
<protein>
    <submittedName>
        <fullName evidence="1">Uncharacterized protein</fullName>
    </submittedName>
</protein>
<dbReference type="STRING" id="6277.A0A498S6M1"/>
<dbReference type="OrthoDB" id="10465738at2759"/>
<accession>A0A498S6M1</accession>
<name>A0A498S6M1_ACAVI</name>
<keyword evidence="2" id="KW-1185">Reference proteome</keyword>
<gene>
    <name evidence="1" type="ORF">NAV_LOCUS426</name>
</gene>